<protein>
    <submittedName>
        <fullName evidence="1">Putative RecB family nuclease</fullName>
    </submittedName>
</protein>
<proteinExistence type="predicted"/>
<evidence type="ECO:0000313" key="2">
    <source>
        <dbReference type="Proteomes" id="UP000537130"/>
    </source>
</evidence>
<accession>A0A7W4W8M2</accession>
<dbReference type="Proteomes" id="UP000537130">
    <property type="component" value="Unassembled WGS sequence"/>
</dbReference>
<comment type="caution">
    <text evidence="1">The sequence shown here is derived from an EMBL/GenBank/DDBJ whole genome shotgun (WGS) entry which is preliminary data.</text>
</comment>
<sequence>MQYKEGSLFFSASDLTAYLDSPFASWMDRYALECPGGEVAPDEIESMDRLLFAKGYKHESEVEAALQQEFDTFIAIDGKGDAEKIANTRAALEAGIDVVTQACFRVGQFFGYADFLIKVPGKSRLGDYHYEVWDAKLSKRAKPSHALQLCLYVDMLESIQGRKPDRVVVALGSGERHPIPLSECYAYYQSVREDFLAVQEQFDPNQQPDPAAFNSWGRWSDYAKEILLERDHLYQVANITREQIKKLNRVGIETMAGLAATSVDKVPGIGQPVFERLKVLICT</sequence>
<gene>
    <name evidence="1" type="ORF">FHR99_003287</name>
</gene>
<evidence type="ECO:0000313" key="1">
    <source>
        <dbReference type="EMBL" id="MBB3049003.1"/>
    </source>
</evidence>
<reference evidence="1 2" key="1">
    <citation type="submission" date="2020-08" db="EMBL/GenBank/DDBJ databases">
        <title>Genomic Encyclopedia of Type Strains, Phase III (KMG-III): the genomes of soil and plant-associated and newly described type strains.</title>
        <authorList>
            <person name="Whitman W."/>
        </authorList>
    </citation>
    <scope>NUCLEOTIDE SEQUENCE [LARGE SCALE GENOMIC DNA]</scope>
    <source>
        <strain evidence="1 2">CECT 8654</strain>
    </source>
</reference>
<name>A0A7W4W8M2_9GAMM</name>
<keyword evidence="2" id="KW-1185">Reference proteome</keyword>
<dbReference type="RefSeq" id="WP_183411789.1">
    <property type="nucleotide sequence ID" value="NZ_JACHWY010000008.1"/>
</dbReference>
<dbReference type="AlphaFoldDB" id="A0A7W4W8M2"/>
<dbReference type="EMBL" id="JACHWY010000008">
    <property type="protein sequence ID" value="MBB3049003.1"/>
    <property type="molecule type" value="Genomic_DNA"/>
</dbReference>
<organism evidence="1 2">
    <name type="scientific">Litorivivens lipolytica</name>
    <dbReference type="NCBI Taxonomy" id="1524264"/>
    <lineage>
        <taxon>Bacteria</taxon>
        <taxon>Pseudomonadati</taxon>
        <taxon>Pseudomonadota</taxon>
        <taxon>Gammaproteobacteria</taxon>
        <taxon>Litorivivens</taxon>
    </lineage>
</organism>